<evidence type="ECO:0000256" key="1">
    <source>
        <dbReference type="ARBA" id="ARBA00004123"/>
    </source>
</evidence>
<evidence type="ECO:0000256" key="4">
    <source>
        <dbReference type="ARBA" id="ARBA00022728"/>
    </source>
</evidence>
<comment type="function">
    <text evidence="7">Involved in pre-mRNA splicing.</text>
</comment>
<protein>
    <recommendedName>
        <fullName evidence="7">Pre-mRNA-splicing factor SLU7</fullName>
    </recommendedName>
</protein>
<accession>A0A816WPF4</accession>
<dbReference type="Proteomes" id="UP001295469">
    <property type="component" value="Chromosome A02"/>
</dbReference>
<name>A0A816WPF4_BRANA</name>
<organism evidence="9">
    <name type="scientific">Brassica napus</name>
    <name type="common">Rape</name>
    <dbReference type="NCBI Taxonomy" id="3708"/>
    <lineage>
        <taxon>Eukaryota</taxon>
        <taxon>Viridiplantae</taxon>
        <taxon>Streptophyta</taxon>
        <taxon>Embryophyta</taxon>
        <taxon>Tracheophyta</taxon>
        <taxon>Spermatophyta</taxon>
        <taxon>Magnoliopsida</taxon>
        <taxon>eudicotyledons</taxon>
        <taxon>Gunneridae</taxon>
        <taxon>Pentapetalae</taxon>
        <taxon>rosids</taxon>
        <taxon>malvids</taxon>
        <taxon>Brassicales</taxon>
        <taxon>Brassicaceae</taxon>
        <taxon>Brassiceae</taxon>
        <taxon>Brassica</taxon>
    </lineage>
</organism>
<dbReference type="PANTHER" id="PTHR12942">
    <property type="entry name" value="STEP II SPLICING FACTOR SLU7"/>
    <property type="match status" value="1"/>
</dbReference>
<comment type="subcellular location">
    <subcellularLocation>
        <location evidence="1 7">Nucleus</location>
    </subcellularLocation>
</comment>
<dbReference type="EMBL" id="HG994356">
    <property type="protein sequence ID" value="CAF2135688.1"/>
    <property type="molecule type" value="Genomic_DNA"/>
</dbReference>
<dbReference type="AlphaFoldDB" id="A0A816WPF4"/>
<evidence type="ECO:0000256" key="2">
    <source>
        <dbReference type="ARBA" id="ARBA00007203"/>
    </source>
</evidence>
<feature type="region of interest" description="Disordered" evidence="8">
    <location>
        <begin position="1"/>
        <end position="20"/>
    </location>
</feature>
<proteinExistence type="inferred from homology"/>
<dbReference type="GO" id="GO:0005681">
    <property type="term" value="C:spliceosomal complex"/>
    <property type="evidence" value="ECO:0007669"/>
    <property type="project" value="UniProtKB-UniRule"/>
</dbReference>
<evidence type="ECO:0000313" key="9">
    <source>
        <dbReference type="EMBL" id="CAF2135688.1"/>
    </source>
</evidence>
<dbReference type="GO" id="GO:0000398">
    <property type="term" value="P:mRNA splicing, via spliceosome"/>
    <property type="evidence" value="ECO:0007669"/>
    <property type="project" value="UniProtKB-UniRule"/>
</dbReference>
<gene>
    <name evidence="9" type="ORF">DARMORV10_A02P00970.1</name>
</gene>
<dbReference type="PANTHER" id="PTHR12942:SF2">
    <property type="entry name" value="PRE-MRNA-SPLICING FACTOR SLU7"/>
    <property type="match status" value="1"/>
</dbReference>
<keyword evidence="5 7" id="KW-0508">mRNA splicing</keyword>
<comment type="subunit">
    <text evidence="7">Associated with the spliceosome.</text>
</comment>
<sequence length="195" mass="21859">MKSSTEKSGKAAAPAEKAREKKWRWYQRGAKIHHANKYRKGACANCGAMTHDAKSCFERARKVGAKFTGKHIAADEKIESIELDYAGKRDRWNGYDTSQYCQVQEKRVQRMRAVMVKMFQTPPQQLATSQRYLKAGGKKTCLLTITLLFGDLIGLITNGVTDAACRRRRRVSVQLSGLHVLHTKTGSYLVHGIGS</sequence>
<evidence type="ECO:0000256" key="3">
    <source>
        <dbReference type="ARBA" id="ARBA00022664"/>
    </source>
</evidence>
<reference evidence="9" key="1">
    <citation type="submission" date="2021-01" db="EMBL/GenBank/DDBJ databases">
        <authorList>
            <consortium name="Genoscope - CEA"/>
            <person name="William W."/>
        </authorList>
    </citation>
    <scope>NUCLEOTIDE SEQUENCE</scope>
</reference>
<evidence type="ECO:0000256" key="6">
    <source>
        <dbReference type="ARBA" id="ARBA00023242"/>
    </source>
</evidence>
<dbReference type="GO" id="GO:0030628">
    <property type="term" value="F:pre-mRNA 3'-splice site binding"/>
    <property type="evidence" value="ECO:0007669"/>
    <property type="project" value="UniProtKB-UniRule"/>
</dbReference>
<evidence type="ECO:0000256" key="7">
    <source>
        <dbReference type="RuleBase" id="RU367071"/>
    </source>
</evidence>
<keyword evidence="3 7" id="KW-0507">mRNA processing</keyword>
<comment type="similarity">
    <text evidence="2 7">Belongs to the SLU7 family.</text>
</comment>
<evidence type="ECO:0000256" key="5">
    <source>
        <dbReference type="ARBA" id="ARBA00023187"/>
    </source>
</evidence>
<keyword evidence="6 7" id="KW-0539">Nucleus</keyword>
<evidence type="ECO:0000256" key="8">
    <source>
        <dbReference type="SAM" id="MobiDB-lite"/>
    </source>
</evidence>
<dbReference type="InterPro" id="IPR039974">
    <property type="entry name" value="Splicing_factor_SLU7"/>
</dbReference>
<keyword evidence="4 7" id="KW-0747">Spliceosome</keyword>